<evidence type="ECO:0000313" key="1">
    <source>
        <dbReference type="EMBL" id="KAF2172943.1"/>
    </source>
</evidence>
<organism evidence="1 2">
    <name type="scientific">Zasmidium cellare ATCC 36951</name>
    <dbReference type="NCBI Taxonomy" id="1080233"/>
    <lineage>
        <taxon>Eukaryota</taxon>
        <taxon>Fungi</taxon>
        <taxon>Dikarya</taxon>
        <taxon>Ascomycota</taxon>
        <taxon>Pezizomycotina</taxon>
        <taxon>Dothideomycetes</taxon>
        <taxon>Dothideomycetidae</taxon>
        <taxon>Mycosphaerellales</taxon>
        <taxon>Mycosphaerellaceae</taxon>
        <taxon>Zasmidium</taxon>
    </lineage>
</organism>
<accession>A0A6A6D1K8</accession>
<reference evidence="1" key="1">
    <citation type="journal article" date="2020" name="Stud. Mycol.">
        <title>101 Dothideomycetes genomes: a test case for predicting lifestyles and emergence of pathogens.</title>
        <authorList>
            <person name="Haridas S."/>
            <person name="Albert R."/>
            <person name="Binder M."/>
            <person name="Bloem J."/>
            <person name="Labutti K."/>
            <person name="Salamov A."/>
            <person name="Andreopoulos B."/>
            <person name="Baker S."/>
            <person name="Barry K."/>
            <person name="Bills G."/>
            <person name="Bluhm B."/>
            <person name="Cannon C."/>
            <person name="Castanera R."/>
            <person name="Culley D."/>
            <person name="Daum C."/>
            <person name="Ezra D."/>
            <person name="Gonzalez J."/>
            <person name="Henrissat B."/>
            <person name="Kuo A."/>
            <person name="Liang C."/>
            <person name="Lipzen A."/>
            <person name="Lutzoni F."/>
            <person name="Magnuson J."/>
            <person name="Mondo S."/>
            <person name="Nolan M."/>
            <person name="Ohm R."/>
            <person name="Pangilinan J."/>
            <person name="Park H.-J."/>
            <person name="Ramirez L."/>
            <person name="Alfaro M."/>
            <person name="Sun H."/>
            <person name="Tritt A."/>
            <person name="Yoshinaga Y."/>
            <person name="Zwiers L.-H."/>
            <person name="Turgeon B."/>
            <person name="Goodwin S."/>
            <person name="Spatafora J."/>
            <person name="Crous P."/>
            <person name="Grigoriev I."/>
        </authorList>
    </citation>
    <scope>NUCLEOTIDE SEQUENCE</scope>
    <source>
        <strain evidence="1">ATCC 36951</strain>
    </source>
</reference>
<keyword evidence="2" id="KW-1185">Reference proteome</keyword>
<sequence length="124" mass="14800">MTVTNHEVVTAYRHLYQHLLRAVRYAKPARFVCRDKIRDAFRKPSSHGYDPERIANTLHFLECASKTTGLEHKILKNFVFVTWERRRLGTRVVRNSDRELRRRAYAQYDETLEKFNESMGLCIK</sequence>
<dbReference type="GeneID" id="54557084"/>
<name>A0A6A6D1K8_ZASCE</name>
<evidence type="ECO:0008006" key="3">
    <source>
        <dbReference type="Google" id="ProtNLM"/>
    </source>
</evidence>
<dbReference type="OrthoDB" id="4392610at2759"/>
<dbReference type="RefSeq" id="XP_033673832.1">
    <property type="nucleotide sequence ID" value="XM_033803812.1"/>
</dbReference>
<gene>
    <name evidence="1" type="ORF">M409DRAFT_16894</name>
</gene>
<dbReference type="EMBL" id="ML993580">
    <property type="protein sequence ID" value="KAF2172943.1"/>
    <property type="molecule type" value="Genomic_DNA"/>
</dbReference>
<proteinExistence type="predicted"/>
<dbReference type="Proteomes" id="UP000799537">
    <property type="component" value="Unassembled WGS sequence"/>
</dbReference>
<protein>
    <recommendedName>
        <fullName evidence="3">DUF1763-domain-containing protein</fullName>
    </recommendedName>
</protein>
<evidence type="ECO:0000313" key="2">
    <source>
        <dbReference type="Proteomes" id="UP000799537"/>
    </source>
</evidence>
<dbReference type="AlphaFoldDB" id="A0A6A6D1K8"/>